<keyword evidence="2" id="KW-1133">Transmembrane helix</keyword>
<name>A0A0A5G3W2_9BACI</name>
<dbReference type="Pfam" id="PF14257">
    <property type="entry name" value="DUF4349"/>
    <property type="match status" value="1"/>
</dbReference>
<evidence type="ECO:0000313" key="5">
    <source>
        <dbReference type="EMBL" id="KGX87816.1"/>
    </source>
</evidence>
<dbReference type="PROSITE" id="PS51257">
    <property type="entry name" value="PROKAR_LIPOPROTEIN"/>
    <property type="match status" value="1"/>
</dbReference>
<feature type="domain" description="DUF4349" evidence="4">
    <location>
        <begin position="76"/>
        <end position="291"/>
    </location>
</feature>
<feature type="chain" id="PRO_5038791778" description="DUF4349 domain-containing protein" evidence="3">
    <location>
        <begin position="20"/>
        <end position="307"/>
    </location>
</feature>
<protein>
    <recommendedName>
        <fullName evidence="4">DUF4349 domain-containing protein</fullName>
    </recommendedName>
</protein>
<evidence type="ECO:0000259" key="4">
    <source>
        <dbReference type="Pfam" id="PF14257"/>
    </source>
</evidence>
<feature type="compositionally biased region" description="Polar residues" evidence="1">
    <location>
        <begin position="42"/>
        <end position="58"/>
    </location>
</feature>
<evidence type="ECO:0000256" key="3">
    <source>
        <dbReference type="SAM" id="SignalP"/>
    </source>
</evidence>
<dbReference type="eggNOG" id="COG1196">
    <property type="taxonomic scope" value="Bacteria"/>
</dbReference>
<keyword evidence="2" id="KW-0472">Membrane</keyword>
<keyword evidence="3" id="KW-0732">Signal</keyword>
<feature type="region of interest" description="Disordered" evidence="1">
    <location>
        <begin position="41"/>
        <end position="66"/>
    </location>
</feature>
<feature type="transmembrane region" description="Helical" evidence="2">
    <location>
        <begin position="267"/>
        <end position="294"/>
    </location>
</feature>
<proteinExistence type="predicted"/>
<sequence length="307" mass="34963">MKKLIFISLVLLLVACNNAPTDTRNNTLSDDVEEINLDEKSQQANIKQKNGEASTSSKVADADSSPIVHTSQEDKMIIYNGHISIETKEYQAFQKELKQHIDKQKGYVVHRSIHKDEDNRTNATITIRIPQETFHSFIEQLSTTKITITNQEITGEDVTEQYVDFQARLQAKQKTEERLLTFMDEATKTEDLLQIASDLERIQEEIEVIQGKMNYLQDQSDYSTITLNITETGIVSSTKDKENLQTWAKTKQAFQSSISNLQAFSSLLVVTFVGYSPIILLFLGIVIAVTWGIVQQRKRRNDKKKNS</sequence>
<gene>
    <name evidence="5" type="ORF">N784_14300</name>
</gene>
<comment type="caution">
    <text evidence="5">The sequence shown here is derived from an EMBL/GenBank/DDBJ whole genome shotgun (WGS) entry which is preliminary data.</text>
</comment>
<dbReference type="STRING" id="1385512.N784_14300"/>
<keyword evidence="2" id="KW-0812">Transmembrane</keyword>
<dbReference type="InterPro" id="IPR025645">
    <property type="entry name" value="DUF4349"/>
</dbReference>
<dbReference type="AlphaFoldDB" id="A0A0A5G3W2"/>
<dbReference type="RefSeq" id="WP_036833173.1">
    <property type="nucleotide sequence ID" value="NZ_AVPG01000005.1"/>
</dbReference>
<evidence type="ECO:0000256" key="1">
    <source>
        <dbReference type="SAM" id="MobiDB-lite"/>
    </source>
</evidence>
<evidence type="ECO:0000313" key="6">
    <source>
        <dbReference type="Proteomes" id="UP000030401"/>
    </source>
</evidence>
<dbReference type="EMBL" id="AVPG01000005">
    <property type="protein sequence ID" value="KGX87816.1"/>
    <property type="molecule type" value="Genomic_DNA"/>
</dbReference>
<keyword evidence="6" id="KW-1185">Reference proteome</keyword>
<accession>A0A0A5G3W2</accession>
<reference evidence="5 6" key="1">
    <citation type="submission" date="2013-08" db="EMBL/GenBank/DDBJ databases">
        <authorList>
            <person name="Huang J."/>
            <person name="Wang G."/>
        </authorList>
    </citation>
    <scope>NUCLEOTIDE SEQUENCE [LARGE SCALE GENOMIC DNA]</scope>
    <source>
        <strain evidence="5 6">JSM 072002</strain>
    </source>
</reference>
<feature type="signal peptide" evidence="3">
    <location>
        <begin position="1"/>
        <end position="19"/>
    </location>
</feature>
<evidence type="ECO:0000256" key="2">
    <source>
        <dbReference type="SAM" id="Phobius"/>
    </source>
</evidence>
<organism evidence="5 6">
    <name type="scientific">Pontibacillus litoralis JSM 072002</name>
    <dbReference type="NCBI Taxonomy" id="1385512"/>
    <lineage>
        <taxon>Bacteria</taxon>
        <taxon>Bacillati</taxon>
        <taxon>Bacillota</taxon>
        <taxon>Bacilli</taxon>
        <taxon>Bacillales</taxon>
        <taxon>Bacillaceae</taxon>
        <taxon>Pontibacillus</taxon>
    </lineage>
</organism>
<dbReference type="Proteomes" id="UP000030401">
    <property type="component" value="Unassembled WGS sequence"/>
</dbReference>